<evidence type="ECO:0000256" key="7">
    <source>
        <dbReference type="SAM" id="Phobius"/>
    </source>
</evidence>
<dbReference type="OrthoDB" id="3934656at2759"/>
<dbReference type="STRING" id="658429.L8G5Y7"/>
<dbReference type="InterPro" id="IPR050121">
    <property type="entry name" value="Cytochrome_P450_monoxygenase"/>
</dbReference>
<feature type="binding site" description="axial binding residue" evidence="5">
    <location>
        <position position="402"/>
    </location>
    <ligand>
        <name>heme</name>
        <dbReference type="ChEBI" id="CHEBI:30413"/>
    </ligand>
    <ligandPart>
        <name>Fe</name>
        <dbReference type="ChEBI" id="CHEBI:18248"/>
    </ligandPart>
</feature>
<dbReference type="PANTHER" id="PTHR24305:SF232">
    <property type="entry name" value="P450, PUTATIVE (EUROFUNG)-RELATED"/>
    <property type="match status" value="1"/>
</dbReference>
<keyword evidence="7" id="KW-0472">Membrane</keyword>
<keyword evidence="6" id="KW-0503">Monooxygenase</keyword>
<feature type="transmembrane region" description="Helical" evidence="7">
    <location>
        <begin position="12"/>
        <end position="37"/>
    </location>
</feature>
<dbReference type="GO" id="GO:0004497">
    <property type="term" value="F:monooxygenase activity"/>
    <property type="evidence" value="ECO:0007669"/>
    <property type="project" value="UniProtKB-KW"/>
</dbReference>
<dbReference type="GO" id="GO:0005506">
    <property type="term" value="F:iron ion binding"/>
    <property type="evidence" value="ECO:0007669"/>
    <property type="project" value="InterPro"/>
</dbReference>
<dbReference type="VEuPathDB" id="FungiDB:GMDG_03055"/>
<protein>
    <recommendedName>
        <fullName evidence="10">Cytochrome P450 monooxygenase</fullName>
    </recommendedName>
</protein>
<proteinExistence type="inferred from homology"/>
<evidence type="ECO:0008006" key="10">
    <source>
        <dbReference type="Google" id="ProtNLM"/>
    </source>
</evidence>
<keyword evidence="7" id="KW-1133">Transmembrane helix</keyword>
<sequence length="458" mass="51759">MMFTIQENHSATAGQLALVAFVFLITSFLSSFVVSYFRPGLRELPGPVLARFTLLWKVWVHIKGDGHVVYQNIHKRYGPIVRTGPNSVSIGDAAMIPEIYLSGHLYLKALKSAVAFKYSLSSMLQLEPLFDKCMPLFVAEMDKCAGLAIDFGSWCSWYSFDLTGLLAFQELFGFMEQAKDINGVIESSWQSTPSPVLRQHLKCEPDAVDYRTIDKYDEKSTDLRGDFLEYLRQKQLKNPQTMTDRELINNILIFFVGAVNTNSASLRACFYYLVKTPYTYAKLVIELQDADAKGLLSETLSFTEGQKLPYLQACIKEALRMYPIVGTPFDRVVPKGGAILSGHFIPEGTVVGISGWATQRDKQVFGDDAESYRPERWLDADEKQVRVMDRSTLAFGQGTRGCVGKHVAMMALTKTVGQIVRVFDMEWAASREEWEVTCRQHVRQTGVIMRLKRRGVLR</sequence>
<dbReference type="Proteomes" id="UP000011064">
    <property type="component" value="Unassembled WGS sequence"/>
</dbReference>
<dbReference type="GO" id="GO:0016705">
    <property type="term" value="F:oxidoreductase activity, acting on paired donors, with incorporation or reduction of molecular oxygen"/>
    <property type="evidence" value="ECO:0007669"/>
    <property type="project" value="InterPro"/>
</dbReference>
<dbReference type="InterPro" id="IPR001128">
    <property type="entry name" value="Cyt_P450"/>
</dbReference>
<evidence type="ECO:0000313" key="9">
    <source>
        <dbReference type="Proteomes" id="UP000011064"/>
    </source>
</evidence>
<dbReference type="PRINTS" id="PR00463">
    <property type="entry name" value="EP450I"/>
</dbReference>
<reference evidence="9" key="1">
    <citation type="submission" date="2010-09" db="EMBL/GenBank/DDBJ databases">
        <title>The genome sequence of Geomyces destructans 20631-21.</title>
        <authorList>
            <consortium name="The Broad Institute Genome Sequencing Platform"/>
            <person name="Cuomo C.A."/>
            <person name="Blehert D.S."/>
            <person name="Lorch J.M."/>
            <person name="Young S.K."/>
            <person name="Zeng Q."/>
            <person name="Gargeya S."/>
            <person name="Fitzgerald M."/>
            <person name="Haas B."/>
            <person name="Abouelleil A."/>
            <person name="Alvarado L."/>
            <person name="Arachchi H.M."/>
            <person name="Berlin A."/>
            <person name="Brown A."/>
            <person name="Chapman S.B."/>
            <person name="Chen Z."/>
            <person name="Dunbar C."/>
            <person name="Freedman E."/>
            <person name="Gearin G."/>
            <person name="Gellesch M."/>
            <person name="Goldberg J."/>
            <person name="Griggs A."/>
            <person name="Gujja S."/>
            <person name="Heiman D."/>
            <person name="Howarth C."/>
            <person name="Larson L."/>
            <person name="Lui A."/>
            <person name="MacDonald P.J.P."/>
            <person name="Montmayeur A."/>
            <person name="Murphy C."/>
            <person name="Neiman D."/>
            <person name="Pearson M."/>
            <person name="Priest M."/>
            <person name="Roberts A."/>
            <person name="Saif S."/>
            <person name="Shea T."/>
            <person name="Shenoy N."/>
            <person name="Sisk P."/>
            <person name="Stolte C."/>
            <person name="Sykes S."/>
            <person name="Wortman J."/>
            <person name="Nusbaum C."/>
            <person name="Birren B."/>
        </authorList>
    </citation>
    <scope>NUCLEOTIDE SEQUENCE [LARGE SCALE GENOMIC DNA]</scope>
    <source>
        <strain evidence="9">ATCC MYA-4855 / 20631-21</strain>
    </source>
</reference>
<dbReference type="AlphaFoldDB" id="L8G5Y7"/>
<dbReference type="PRINTS" id="PR00385">
    <property type="entry name" value="P450"/>
</dbReference>
<comment type="cofactor">
    <cofactor evidence="1 5">
        <name>heme</name>
        <dbReference type="ChEBI" id="CHEBI:30413"/>
    </cofactor>
</comment>
<keyword evidence="4 5" id="KW-0408">Iron</keyword>
<dbReference type="Pfam" id="PF00067">
    <property type="entry name" value="p450"/>
    <property type="match status" value="1"/>
</dbReference>
<dbReference type="GO" id="GO:0020037">
    <property type="term" value="F:heme binding"/>
    <property type="evidence" value="ECO:0007669"/>
    <property type="project" value="InterPro"/>
</dbReference>
<keyword evidence="6" id="KW-0560">Oxidoreductase</keyword>
<dbReference type="PANTHER" id="PTHR24305">
    <property type="entry name" value="CYTOCHROME P450"/>
    <property type="match status" value="1"/>
</dbReference>
<evidence type="ECO:0000256" key="5">
    <source>
        <dbReference type="PIRSR" id="PIRSR602401-1"/>
    </source>
</evidence>
<keyword evidence="9" id="KW-1185">Reference proteome</keyword>
<accession>L8G5Y7</accession>
<keyword evidence="5 6" id="KW-0349">Heme</keyword>
<dbReference type="EMBL" id="GL573214">
    <property type="protein sequence ID" value="ELR08254.1"/>
    <property type="molecule type" value="Genomic_DNA"/>
</dbReference>
<name>L8G5Y7_PSED2</name>
<evidence type="ECO:0000256" key="6">
    <source>
        <dbReference type="RuleBase" id="RU000461"/>
    </source>
</evidence>
<evidence type="ECO:0000256" key="3">
    <source>
        <dbReference type="ARBA" id="ARBA00022723"/>
    </source>
</evidence>
<dbReference type="InParanoid" id="L8G5Y7"/>
<dbReference type="InterPro" id="IPR017972">
    <property type="entry name" value="Cyt_P450_CS"/>
</dbReference>
<gene>
    <name evidence="8" type="ORF">GMDG_03055</name>
</gene>
<keyword evidence="3 5" id="KW-0479">Metal-binding</keyword>
<dbReference type="PROSITE" id="PS00086">
    <property type="entry name" value="CYTOCHROME_P450"/>
    <property type="match status" value="1"/>
</dbReference>
<comment type="similarity">
    <text evidence="2 6">Belongs to the cytochrome P450 family.</text>
</comment>
<dbReference type="Gene3D" id="1.10.630.10">
    <property type="entry name" value="Cytochrome P450"/>
    <property type="match status" value="1"/>
</dbReference>
<dbReference type="InterPro" id="IPR002401">
    <property type="entry name" value="Cyt_P450_E_grp-I"/>
</dbReference>
<evidence type="ECO:0000256" key="1">
    <source>
        <dbReference type="ARBA" id="ARBA00001971"/>
    </source>
</evidence>
<dbReference type="HOGENOM" id="CLU_001570_14_0_1"/>
<evidence type="ECO:0000313" key="8">
    <source>
        <dbReference type="EMBL" id="ELR08254.1"/>
    </source>
</evidence>
<evidence type="ECO:0000256" key="4">
    <source>
        <dbReference type="ARBA" id="ARBA00023004"/>
    </source>
</evidence>
<dbReference type="SUPFAM" id="SSF48264">
    <property type="entry name" value="Cytochrome P450"/>
    <property type="match status" value="1"/>
</dbReference>
<dbReference type="InterPro" id="IPR036396">
    <property type="entry name" value="Cyt_P450_sf"/>
</dbReference>
<evidence type="ECO:0000256" key="2">
    <source>
        <dbReference type="ARBA" id="ARBA00010617"/>
    </source>
</evidence>
<organism evidence="8 9">
    <name type="scientific">Pseudogymnoascus destructans (strain ATCC MYA-4855 / 20631-21)</name>
    <name type="common">Bat white-nose syndrome fungus</name>
    <name type="synonym">Geomyces destructans</name>
    <dbReference type="NCBI Taxonomy" id="658429"/>
    <lineage>
        <taxon>Eukaryota</taxon>
        <taxon>Fungi</taxon>
        <taxon>Dikarya</taxon>
        <taxon>Ascomycota</taxon>
        <taxon>Pezizomycotina</taxon>
        <taxon>Leotiomycetes</taxon>
        <taxon>Thelebolales</taxon>
        <taxon>Thelebolaceae</taxon>
        <taxon>Pseudogymnoascus</taxon>
    </lineage>
</organism>
<keyword evidence="7" id="KW-0812">Transmembrane</keyword>